<name>A0A1D8P438_9FLAO</name>
<protein>
    <submittedName>
        <fullName evidence="1">Uncharacterized protein</fullName>
    </submittedName>
</protein>
<evidence type="ECO:0000313" key="2">
    <source>
        <dbReference type="Proteomes" id="UP000176050"/>
    </source>
</evidence>
<organism evidence="1 2">
    <name type="scientific">Urechidicola croceus</name>
    <dbReference type="NCBI Taxonomy" id="1850246"/>
    <lineage>
        <taxon>Bacteria</taxon>
        <taxon>Pseudomonadati</taxon>
        <taxon>Bacteroidota</taxon>
        <taxon>Flavobacteriia</taxon>
        <taxon>Flavobacteriales</taxon>
        <taxon>Flavobacteriaceae</taxon>
        <taxon>Urechidicola</taxon>
    </lineage>
</organism>
<dbReference type="AlphaFoldDB" id="A0A1D8P438"/>
<sequence>MKIDSILNLEIAELKTSGIKEIGYTKLTCINYGVSSTAYLLWKKENSTFIQKFKNSEYDNKSLQKFKPIKLTDSTFFSFYKKNKEKLNIENVEHFEYKPDSIVGNKTYSSRITTSHSCFRYFVIKSGKENFDKQFDYFDLQEFDQEKVYASKRKYTKEEIKKWEERGWEGMEYEIIHENYPERNLNFEFNKESRIVEWDKIMTEFIKELESENKFELIETE</sequence>
<accession>A0A1D8P438</accession>
<dbReference type="OrthoDB" id="1453160at2"/>
<keyword evidence="2" id="KW-1185">Reference proteome</keyword>
<dbReference type="KEGG" id="lul:LPB138_01050"/>
<evidence type="ECO:0000313" key="1">
    <source>
        <dbReference type="EMBL" id="AOW19354.1"/>
    </source>
</evidence>
<dbReference type="STRING" id="1850246.LPB138_01050"/>
<dbReference type="Proteomes" id="UP000176050">
    <property type="component" value="Chromosome"/>
</dbReference>
<dbReference type="EMBL" id="CP017478">
    <property type="protein sequence ID" value="AOW19354.1"/>
    <property type="molecule type" value="Genomic_DNA"/>
</dbReference>
<reference evidence="1 2" key="1">
    <citation type="submission" date="2016-10" db="EMBL/GenBank/DDBJ databases">
        <title>Lutibacter sp. LPB0138, isolated from marine gastropod.</title>
        <authorList>
            <person name="Kim E."/>
            <person name="Yi H."/>
        </authorList>
    </citation>
    <scope>NUCLEOTIDE SEQUENCE [LARGE SCALE GENOMIC DNA]</scope>
    <source>
        <strain evidence="1 2">LPB0138</strain>
    </source>
</reference>
<dbReference type="RefSeq" id="WP_070235482.1">
    <property type="nucleotide sequence ID" value="NZ_CP017478.1"/>
</dbReference>
<proteinExistence type="predicted"/>
<gene>
    <name evidence="1" type="ORF">LPB138_01050</name>
</gene>